<evidence type="ECO:0000313" key="7">
    <source>
        <dbReference type="EMBL" id="MEX6502741.1"/>
    </source>
</evidence>
<proteinExistence type="predicted"/>
<dbReference type="InterPro" id="IPR052155">
    <property type="entry name" value="Biofilm_reg_signaling"/>
</dbReference>
<dbReference type="SUPFAM" id="SSF55785">
    <property type="entry name" value="PYP-like sensor domain (PAS domain)"/>
    <property type="match status" value="3"/>
</dbReference>
<gene>
    <name evidence="7" type="ORF">AB5S05_11755</name>
</gene>
<dbReference type="Pfam" id="PF13188">
    <property type="entry name" value="PAS_8"/>
    <property type="match status" value="2"/>
</dbReference>
<sequence length="1077" mass="121906">MSNLKRPLRLLLIEDDEDDYLITRELLQKAQHLHCELDWISDFGLGIEAIDRQHYDLLLIDFRLGAEDGLELIAHAQRQQVRTPIILLTGQGNDELDANAIEMGAADYLVKGQIDSQLLARSIQYALGRAQAMQALADSEARYRVLFENNPEPMYVFHKATLKFLAVNQAVVEMYGYSRDELLAMTLLDVRDAQEQQRFRERYEHLQKNNLPPEAGIWVNRHKSGREILVEVQVHDFDFNGLPAYLALALDVTDKLRTSLEIERRKQAFRQLLTDNRDAMLVVDGEGTVRYANPAAERLFHRSLANLKQEAIDLPEQHSGLFEWTIPRTDGEPIDVEVQCAKTEWDGQTVRLLSLRDISQRKAAQKQLRLLQRSLDASYNGTLICDAQAADLPIIYVNPAFERITGYSAAQAIGRNCRFLQNGQNDQPGLTEVRLGLQEMRDTHVVLRNFRKDGTPFWNDLYIAPVPDERGQISHFIGVLNDISEQKRTESKLAYNASHDVLTGLPNRSLLEDRLGQGCQISQRYQRSLAVMFIDLDGFKPINDTMGHSVGDQLLVEVANRMNQQVRPGDTVARLSGDEFIIVLPDLAREEDVLLVADRLIENIARPYKVCDIELHLTASIGITLSDGSIEPPTLLIQQADLAMYKAKQQGRNNYQWYTKDLNQKVSERVNLRNELQKAIEAEAFQLYYQPQIDGRSGRVTGYEALLRWQHAEQGFIPPAQFVPVAEDTGQIIPLSEWVLKTACQQGRRLIDQGFHGAVMAVNISPVQFQRTNFVESVRNTLAATGLPAELLELEITETVLLDNAERAVFTLHALKDLGIRIAIDDFGTGFSSLNYLKRLPIDKVKIDRSFVQDVISNSHDAAITQGIISMAHHLKLKVIAEGVETDSQFTFLLKSHCDEFQGYYFAKPMPLPLLEKFLRAQHDKAHMQLSGATAESAAQTLLLLDDEENILRALARVLRRDGYQILIASHAQDAFALLAKHDVQVILSDQRMPEMNGTEFFSRVKDLYPDTIRIVLSGYTDLKSVTDAINQGAIYKFLTKPWDDTQLRATIAQAFQHHSLAKQKEDNPPLADTQET</sequence>
<dbReference type="InterPro" id="IPR000160">
    <property type="entry name" value="GGDEF_dom"/>
</dbReference>
<feature type="domain" description="PAS" evidence="3">
    <location>
        <begin position="367"/>
        <end position="416"/>
    </location>
</feature>
<name>A0ABV3YTT7_9PSED</name>
<dbReference type="EMBL" id="JBFTEG010000008">
    <property type="protein sequence ID" value="MEX6502741.1"/>
    <property type="molecule type" value="Genomic_DNA"/>
</dbReference>
<feature type="modified residue" description="4-aspartylphosphate" evidence="1">
    <location>
        <position position="990"/>
    </location>
</feature>
<dbReference type="InterPro" id="IPR001610">
    <property type="entry name" value="PAC"/>
</dbReference>
<dbReference type="Gene3D" id="3.30.70.270">
    <property type="match status" value="1"/>
</dbReference>
<feature type="domain" description="Response regulatory" evidence="2">
    <location>
        <begin position="9"/>
        <end position="126"/>
    </location>
</feature>
<dbReference type="SMART" id="SM00267">
    <property type="entry name" value="GGDEF"/>
    <property type="match status" value="1"/>
</dbReference>
<dbReference type="InterPro" id="IPR029787">
    <property type="entry name" value="Nucleotide_cyclase"/>
</dbReference>
<evidence type="ECO:0000259" key="5">
    <source>
        <dbReference type="PROSITE" id="PS50883"/>
    </source>
</evidence>
<evidence type="ECO:0000259" key="4">
    <source>
        <dbReference type="PROSITE" id="PS50113"/>
    </source>
</evidence>
<dbReference type="CDD" id="cd01949">
    <property type="entry name" value="GGDEF"/>
    <property type="match status" value="1"/>
</dbReference>
<dbReference type="InterPro" id="IPR043128">
    <property type="entry name" value="Rev_trsase/Diguanyl_cyclase"/>
</dbReference>
<feature type="domain" description="PAS" evidence="3">
    <location>
        <begin position="139"/>
        <end position="210"/>
    </location>
</feature>
<evidence type="ECO:0000256" key="1">
    <source>
        <dbReference type="PROSITE-ProRule" id="PRU00169"/>
    </source>
</evidence>
<accession>A0ABV3YTT7</accession>
<dbReference type="CDD" id="cd00156">
    <property type="entry name" value="REC"/>
    <property type="match status" value="1"/>
</dbReference>
<keyword evidence="8" id="KW-1185">Reference proteome</keyword>
<dbReference type="PROSITE" id="PS50883">
    <property type="entry name" value="EAL"/>
    <property type="match status" value="1"/>
</dbReference>
<feature type="domain" description="GGDEF" evidence="6">
    <location>
        <begin position="527"/>
        <end position="660"/>
    </location>
</feature>
<dbReference type="InterPro" id="IPR001789">
    <property type="entry name" value="Sig_transdc_resp-reg_receiver"/>
</dbReference>
<dbReference type="InterPro" id="IPR000014">
    <property type="entry name" value="PAS"/>
</dbReference>
<feature type="domain" description="Response regulatory" evidence="2">
    <location>
        <begin position="941"/>
        <end position="1056"/>
    </location>
</feature>
<evidence type="ECO:0000259" key="6">
    <source>
        <dbReference type="PROSITE" id="PS50887"/>
    </source>
</evidence>
<dbReference type="InterPro" id="IPR035965">
    <property type="entry name" value="PAS-like_dom_sf"/>
</dbReference>
<dbReference type="CDD" id="cd01948">
    <property type="entry name" value="EAL"/>
    <property type="match status" value="1"/>
</dbReference>
<protein>
    <submittedName>
        <fullName evidence="7">EAL domain-containing protein</fullName>
    </submittedName>
</protein>
<comment type="caution">
    <text evidence="7">The sequence shown here is derived from an EMBL/GenBank/DDBJ whole genome shotgun (WGS) entry which is preliminary data.</text>
</comment>
<dbReference type="RefSeq" id="WP_369287709.1">
    <property type="nucleotide sequence ID" value="NZ_JBFTEG010000008.1"/>
</dbReference>
<dbReference type="Gene3D" id="3.30.450.20">
    <property type="entry name" value="PAS domain"/>
    <property type="match status" value="4"/>
</dbReference>
<dbReference type="SUPFAM" id="SSF141868">
    <property type="entry name" value="EAL domain-like"/>
    <property type="match status" value="1"/>
</dbReference>
<dbReference type="InterPro" id="IPR000700">
    <property type="entry name" value="PAS-assoc_C"/>
</dbReference>
<dbReference type="PANTHER" id="PTHR44757">
    <property type="entry name" value="DIGUANYLATE CYCLASE DGCP"/>
    <property type="match status" value="1"/>
</dbReference>
<dbReference type="CDD" id="cd00130">
    <property type="entry name" value="PAS"/>
    <property type="match status" value="3"/>
</dbReference>
<dbReference type="SMART" id="SM00086">
    <property type="entry name" value="PAC"/>
    <property type="match status" value="3"/>
</dbReference>
<dbReference type="Proteomes" id="UP001560296">
    <property type="component" value="Unassembled WGS sequence"/>
</dbReference>
<dbReference type="InterPro" id="IPR011006">
    <property type="entry name" value="CheY-like_superfamily"/>
</dbReference>
<feature type="domain" description="PAS" evidence="3">
    <location>
        <begin position="265"/>
        <end position="300"/>
    </location>
</feature>
<dbReference type="PROSITE" id="PS50887">
    <property type="entry name" value="GGDEF"/>
    <property type="match status" value="1"/>
</dbReference>
<dbReference type="SUPFAM" id="SSF55073">
    <property type="entry name" value="Nucleotide cyclase"/>
    <property type="match status" value="1"/>
</dbReference>
<dbReference type="NCBIfam" id="TIGR00229">
    <property type="entry name" value="sensory_box"/>
    <property type="match status" value="2"/>
</dbReference>
<feature type="modified residue" description="4-aspartylphosphate" evidence="1">
    <location>
        <position position="61"/>
    </location>
</feature>
<dbReference type="Pfam" id="PF00563">
    <property type="entry name" value="EAL"/>
    <property type="match status" value="1"/>
</dbReference>
<reference evidence="7 8" key="1">
    <citation type="submission" date="2024-07" db="EMBL/GenBank/DDBJ databases">
        <authorList>
            <person name="Li M."/>
        </authorList>
    </citation>
    <scope>NUCLEOTIDE SEQUENCE [LARGE SCALE GENOMIC DNA]</scope>
    <source>
        <strain evidence="7 8">25A3E</strain>
    </source>
</reference>
<dbReference type="PROSITE" id="PS50113">
    <property type="entry name" value="PAC"/>
    <property type="match status" value="1"/>
</dbReference>
<dbReference type="SMART" id="SM00091">
    <property type="entry name" value="PAS"/>
    <property type="match status" value="3"/>
</dbReference>
<dbReference type="InterPro" id="IPR001633">
    <property type="entry name" value="EAL_dom"/>
</dbReference>
<dbReference type="NCBIfam" id="TIGR00254">
    <property type="entry name" value="GGDEF"/>
    <property type="match status" value="1"/>
</dbReference>
<dbReference type="SUPFAM" id="SSF52172">
    <property type="entry name" value="CheY-like"/>
    <property type="match status" value="2"/>
</dbReference>
<evidence type="ECO:0000259" key="2">
    <source>
        <dbReference type="PROSITE" id="PS50110"/>
    </source>
</evidence>
<dbReference type="Gene3D" id="3.40.50.2300">
    <property type="match status" value="2"/>
</dbReference>
<evidence type="ECO:0000313" key="8">
    <source>
        <dbReference type="Proteomes" id="UP001560296"/>
    </source>
</evidence>
<dbReference type="Gene3D" id="3.20.20.450">
    <property type="entry name" value="EAL domain"/>
    <property type="match status" value="1"/>
</dbReference>
<dbReference type="Pfam" id="PF00990">
    <property type="entry name" value="GGDEF"/>
    <property type="match status" value="1"/>
</dbReference>
<dbReference type="PANTHER" id="PTHR44757:SF2">
    <property type="entry name" value="BIOFILM ARCHITECTURE MAINTENANCE PROTEIN MBAA"/>
    <property type="match status" value="1"/>
</dbReference>
<keyword evidence="1" id="KW-0597">Phosphoprotein</keyword>
<dbReference type="InterPro" id="IPR035919">
    <property type="entry name" value="EAL_sf"/>
</dbReference>
<dbReference type="SMART" id="SM00052">
    <property type="entry name" value="EAL"/>
    <property type="match status" value="1"/>
</dbReference>
<feature type="domain" description="PAC" evidence="4">
    <location>
        <begin position="441"/>
        <end position="495"/>
    </location>
</feature>
<feature type="domain" description="EAL" evidence="5">
    <location>
        <begin position="669"/>
        <end position="923"/>
    </location>
</feature>
<dbReference type="Pfam" id="PF13426">
    <property type="entry name" value="PAS_9"/>
    <property type="match status" value="1"/>
</dbReference>
<dbReference type="PROSITE" id="PS50110">
    <property type="entry name" value="RESPONSE_REGULATORY"/>
    <property type="match status" value="2"/>
</dbReference>
<dbReference type="Pfam" id="PF00072">
    <property type="entry name" value="Response_reg"/>
    <property type="match status" value="2"/>
</dbReference>
<dbReference type="CDD" id="cd17569">
    <property type="entry name" value="REC_HupR-like"/>
    <property type="match status" value="1"/>
</dbReference>
<evidence type="ECO:0000259" key="3">
    <source>
        <dbReference type="PROSITE" id="PS50112"/>
    </source>
</evidence>
<dbReference type="SMART" id="SM00448">
    <property type="entry name" value="REC"/>
    <property type="match status" value="2"/>
</dbReference>
<dbReference type="PROSITE" id="PS50112">
    <property type="entry name" value="PAS"/>
    <property type="match status" value="3"/>
</dbReference>
<organism evidence="7 8">
    <name type="scientific">Pseudomonas zhanjiangensis</name>
    <dbReference type="NCBI Taxonomy" id="3239015"/>
    <lineage>
        <taxon>Bacteria</taxon>
        <taxon>Pseudomonadati</taxon>
        <taxon>Pseudomonadota</taxon>
        <taxon>Gammaproteobacteria</taxon>
        <taxon>Pseudomonadales</taxon>
        <taxon>Pseudomonadaceae</taxon>
        <taxon>Pseudomonas</taxon>
    </lineage>
</organism>